<evidence type="ECO:0000256" key="7">
    <source>
        <dbReference type="ARBA" id="ARBA00023273"/>
    </source>
</evidence>
<feature type="compositionally biased region" description="Basic residues" evidence="9">
    <location>
        <begin position="773"/>
        <end position="785"/>
    </location>
</feature>
<comment type="subcellular location">
    <subcellularLocation>
        <location evidence="1">Cytoplasm</location>
        <location evidence="1">Cytoskeleton</location>
    </subcellularLocation>
    <subcellularLocation>
        <location evidence="8">Presynapse</location>
    </subcellularLocation>
</comment>
<keyword evidence="5" id="KW-0175">Coiled coil</keyword>
<keyword evidence="3" id="KW-0597">Phosphoprotein</keyword>
<dbReference type="GO" id="GO:0030424">
    <property type="term" value="C:axon"/>
    <property type="evidence" value="ECO:0007669"/>
    <property type="project" value="UniProtKB-SubCell"/>
</dbReference>
<reference evidence="10" key="1">
    <citation type="submission" date="2023-09" db="UniProtKB">
        <authorList>
            <consortium name="Ensembl"/>
        </authorList>
    </citation>
    <scope>IDENTIFICATION</scope>
</reference>
<protein>
    <submittedName>
        <fullName evidence="10">ELKS/Rab6-interacting/CAST family member 1-like</fullName>
    </submittedName>
</protein>
<sequence length="824" mass="96227">MNRGIKAAVFCFTLSDWCIQQSHSQISPKTIKSSAKIKGLLSDLSVQQWSTLFLLPSIHFYFYFFSTAGQMSFGSATYLRRYNPSSMLWDEARTPLKGGGKMTFLFLIESQHRLQQMPPECRPVSQNLFNKLPQTRHTREHHHIQALLLNSFIYSFELLFLCRQHLQCTIQALQDELRIQRDLNQLFQSDYSESGHLNQSIPPQEMTEENFLRLHGEYERQVKELFLLRKTVEEMELRIDTQKHTLTARDESIKKLLEMLQSKGLSARATEEDHERTRRLADAEMTIHQLEGLLEQRDKEMLQLREELHRRYEAAPESTKTKALQTVIEMKDAKISSMERGMRELEEEVIMLKSNGALSSEEREEEIKQMEVYRSHSKFMKNKVEQLKEELTHSQSEKEELKQRVSELQQEIEQAKQELSRKDSELLGLRTKLDTLNNQFSDSKQHVDVLKESLTAKEQRAAILQTEVDALRLRLEEKESLLSKKSQQISELTEEKSTQQGEITDLKDMLDVKERKVNVLQKKIENLQDQLRDKEKQLSGLKDRVKSLQTDTSNTDTALGTLEEALAEKERIIDRLKDQREREEKEKGDEMESSKKELKELREKVSLLQADLADRETSVLDLKEKASSLASSTLKKDNRLKSLEISLEQKREECIKLENQLKKAQSAAAESLASTELSERISCLEQEVTQHKEDAGKAQSEVERLLEILREMENEKNDKEKKIHELERQMKDQSKKVANLKHKEQLEKSRNAQLMEEAKKREDNLNESSQQIKVRRRRRRRRRLHSEHSGRIISRPVFKLKRVKGFINAGLIKLSSLLLHTFSA</sequence>
<dbReference type="PANTHER" id="PTHR18861:SF1">
    <property type="entry name" value="ELKS_RAB6-INTERACTING_CAST FAMILY MEMBER 1"/>
    <property type="match status" value="1"/>
</dbReference>
<keyword evidence="6" id="KW-0206">Cytoskeleton</keyword>
<evidence type="ECO:0000256" key="6">
    <source>
        <dbReference type="ARBA" id="ARBA00023212"/>
    </source>
</evidence>
<dbReference type="GeneTree" id="ENSGT00650000093320"/>
<keyword evidence="2" id="KW-0963">Cytoplasm</keyword>
<dbReference type="SUPFAM" id="SSF90257">
    <property type="entry name" value="Myosin rod fragments"/>
    <property type="match status" value="1"/>
</dbReference>
<name>A0A3B4YX92_9TELE</name>
<evidence type="ECO:0000256" key="4">
    <source>
        <dbReference type="ARBA" id="ARBA00023018"/>
    </source>
</evidence>
<evidence type="ECO:0000256" key="3">
    <source>
        <dbReference type="ARBA" id="ARBA00022553"/>
    </source>
</evidence>
<feature type="region of interest" description="Disordered" evidence="9">
    <location>
        <begin position="577"/>
        <end position="597"/>
    </location>
</feature>
<evidence type="ECO:0000256" key="9">
    <source>
        <dbReference type="SAM" id="MobiDB-lite"/>
    </source>
</evidence>
<dbReference type="InterPro" id="IPR019323">
    <property type="entry name" value="ELKS/CAST"/>
</dbReference>
<keyword evidence="7" id="KW-0966">Cell projection</keyword>
<evidence type="ECO:0000256" key="8">
    <source>
        <dbReference type="ARBA" id="ARBA00034106"/>
    </source>
</evidence>
<accession>A0A3B4YX92</accession>
<dbReference type="GO" id="GO:0098882">
    <property type="term" value="F:structural constituent of presynaptic active zone"/>
    <property type="evidence" value="ECO:0007669"/>
    <property type="project" value="TreeGrafter"/>
</dbReference>
<evidence type="ECO:0000256" key="2">
    <source>
        <dbReference type="ARBA" id="ARBA00022490"/>
    </source>
</evidence>
<proteinExistence type="predicted"/>
<dbReference type="Gene3D" id="1.20.5.340">
    <property type="match status" value="1"/>
</dbReference>
<dbReference type="Gene3D" id="1.10.287.1490">
    <property type="match status" value="1"/>
</dbReference>
<keyword evidence="4" id="KW-0770">Synapse</keyword>
<evidence type="ECO:0000256" key="1">
    <source>
        <dbReference type="ARBA" id="ARBA00004245"/>
    </source>
</evidence>
<dbReference type="GO" id="GO:0048167">
    <property type="term" value="P:regulation of synaptic plasticity"/>
    <property type="evidence" value="ECO:0007669"/>
    <property type="project" value="TreeGrafter"/>
</dbReference>
<dbReference type="PANTHER" id="PTHR18861">
    <property type="entry name" value="ELKS/RAB6-INTERACTING/CAST PROTEIN"/>
    <property type="match status" value="1"/>
</dbReference>
<dbReference type="Pfam" id="PF10174">
    <property type="entry name" value="Cast"/>
    <property type="match status" value="1"/>
</dbReference>
<dbReference type="GO" id="GO:0007274">
    <property type="term" value="P:neuromuscular synaptic transmission"/>
    <property type="evidence" value="ECO:0007669"/>
    <property type="project" value="TreeGrafter"/>
</dbReference>
<dbReference type="STRING" id="144197.ENSSPAP00000000855"/>
<dbReference type="Ensembl" id="ENSSPAT00000000867.1">
    <property type="protein sequence ID" value="ENSSPAP00000000855.1"/>
    <property type="gene ID" value="ENSSPAG00000000619.1"/>
</dbReference>
<dbReference type="AlphaFoldDB" id="A0A3B4YX92"/>
<feature type="region of interest" description="Disordered" evidence="9">
    <location>
        <begin position="758"/>
        <end position="788"/>
    </location>
</feature>
<evidence type="ECO:0000313" key="10">
    <source>
        <dbReference type="Ensembl" id="ENSSPAP00000000855.1"/>
    </source>
</evidence>
<evidence type="ECO:0000256" key="5">
    <source>
        <dbReference type="ARBA" id="ARBA00023054"/>
    </source>
</evidence>
<dbReference type="GO" id="GO:0048788">
    <property type="term" value="C:cytoskeleton of presynaptic active zone"/>
    <property type="evidence" value="ECO:0007669"/>
    <property type="project" value="TreeGrafter"/>
</dbReference>
<organism evidence="10">
    <name type="scientific">Stegastes partitus</name>
    <name type="common">bicolor damselfish</name>
    <dbReference type="NCBI Taxonomy" id="144197"/>
    <lineage>
        <taxon>Eukaryota</taxon>
        <taxon>Metazoa</taxon>
        <taxon>Chordata</taxon>
        <taxon>Craniata</taxon>
        <taxon>Vertebrata</taxon>
        <taxon>Euteleostomi</taxon>
        <taxon>Actinopterygii</taxon>
        <taxon>Neopterygii</taxon>
        <taxon>Teleostei</taxon>
        <taxon>Neoteleostei</taxon>
        <taxon>Acanthomorphata</taxon>
        <taxon>Ovalentaria</taxon>
        <taxon>Pomacentridae</taxon>
        <taxon>Stegastes</taxon>
    </lineage>
</organism>